<dbReference type="RefSeq" id="WP_142275531.1">
    <property type="nucleotide sequence ID" value="NZ_AP022590.1"/>
</dbReference>
<reference evidence="2 5" key="2">
    <citation type="journal article" date="2019" name="Emerg. Microbes Infect.">
        <title>Comprehensive subspecies identification of 175 nontuberculous mycobacteria species based on 7547 genomic profiles.</title>
        <authorList>
            <person name="Matsumoto Y."/>
            <person name="Kinjo T."/>
            <person name="Motooka D."/>
            <person name="Nabeya D."/>
            <person name="Jung N."/>
            <person name="Uechi K."/>
            <person name="Horii T."/>
            <person name="Iida T."/>
            <person name="Fujita J."/>
            <person name="Nakamura S."/>
        </authorList>
    </citation>
    <scope>NUCLEOTIDE SEQUENCE [LARGE SCALE GENOMIC DNA]</scope>
    <source>
        <strain evidence="2 5">JCM 18113</strain>
    </source>
</reference>
<keyword evidence="5" id="KW-1185">Reference proteome</keyword>
<dbReference type="EMBL" id="MVHW01000010">
    <property type="protein sequence ID" value="ORB06141.1"/>
    <property type="molecule type" value="Genomic_DNA"/>
</dbReference>
<dbReference type="AlphaFoldDB" id="A0A1X0FWH3"/>
<organism evidence="3 4">
    <name type="scientific">Mycobacterium mantenii</name>
    <dbReference type="NCBI Taxonomy" id="560555"/>
    <lineage>
        <taxon>Bacteria</taxon>
        <taxon>Bacillati</taxon>
        <taxon>Actinomycetota</taxon>
        <taxon>Actinomycetes</taxon>
        <taxon>Mycobacteriales</taxon>
        <taxon>Mycobacteriaceae</taxon>
        <taxon>Mycobacterium</taxon>
        <taxon>Mycobacterium avium complex (MAC)</taxon>
    </lineage>
</organism>
<feature type="region of interest" description="Disordered" evidence="1">
    <location>
        <begin position="40"/>
        <end position="63"/>
    </location>
</feature>
<reference evidence="3 4" key="1">
    <citation type="submission" date="2017-02" db="EMBL/GenBank/DDBJ databases">
        <title>The new phylogeny of genus Mycobacterium.</title>
        <authorList>
            <person name="Tortoli E."/>
            <person name="Trovato A."/>
            <person name="Cirillo D.M."/>
        </authorList>
    </citation>
    <scope>NUCLEOTIDE SEQUENCE [LARGE SCALE GENOMIC DNA]</scope>
    <source>
        <strain evidence="3 4">DSM 45255</strain>
    </source>
</reference>
<evidence type="ECO:0000313" key="5">
    <source>
        <dbReference type="Proteomes" id="UP000465812"/>
    </source>
</evidence>
<dbReference type="EMBL" id="AP022590">
    <property type="protein sequence ID" value="BBY39331.1"/>
    <property type="molecule type" value="Genomic_DNA"/>
</dbReference>
<gene>
    <name evidence="3" type="ORF">BST30_11260</name>
    <name evidence="2" type="ORF">MMAN_34650</name>
</gene>
<dbReference type="Proteomes" id="UP000192760">
    <property type="component" value="Unassembled WGS sequence"/>
</dbReference>
<name>A0A1X0FWH3_MYCNT</name>
<evidence type="ECO:0000256" key="1">
    <source>
        <dbReference type="SAM" id="MobiDB-lite"/>
    </source>
</evidence>
<protein>
    <submittedName>
        <fullName evidence="3">Uncharacterized protein</fullName>
    </submittedName>
</protein>
<reference evidence="2" key="3">
    <citation type="submission" date="2020-02" db="EMBL/GenBank/DDBJ databases">
        <authorList>
            <person name="Matsumoto Y."/>
            <person name="Motooka D."/>
            <person name="Nakamura S."/>
        </authorList>
    </citation>
    <scope>NUCLEOTIDE SEQUENCE</scope>
    <source>
        <strain evidence="2">JCM 18113</strain>
    </source>
</reference>
<evidence type="ECO:0000313" key="3">
    <source>
        <dbReference type="EMBL" id="ORB06141.1"/>
    </source>
</evidence>
<proteinExistence type="predicted"/>
<evidence type="ECO:0000313" key="4">
    <source>
        <dbReference type="Proteomes" id="UP000192760"/>
    </source>
</evidence>
<evidence type="ECO:0000313" key="2">
    <source>
        <dbReference type="EMBL" id="BBY39331.1"/>
    </source>
</evidence>
<accession>A0A1X0FWH3</accession>
<sequence length="63" mass="6016">MPVATAFGGDAGGPVFWARGRVRVGIMAVRSAQGSGLGADAAGASPVGVHKPGNTSALPGVVT</sequence>
<dbReference type="Proteomes" id="UP000465812">
    <property type="component" value="Chromosome"/>
</dbReference>